<reference evidence="2" key="2">
    <citation type="submission" date="2021-08" db="EMBL/GenBank/DDBJ databases">
        <authorList>
            <person name="Tani A."/>
            <person name="Ola A."/>
            <person name="Ogura Y."/>
            <person name="Katsura K."/>
            <person name="Hayashi T."/>
        </authorList>
    </citation>
    <scope>NUCLEOTIDE SEQUENCE</scope>
    <source>
        <strain evidence="2">NBRC 15686</strain>
    </source>
</reference>
<dbReference type="Pfam" id="PF00534">
    <property type="entry name" value="Glycos_transf_1"/>
    <property type="match status" value="3"/>
</dbReference>
<dbReference type="PANTHER" id="PTHR46656:SF3">
    <property type="entry name" value="PUTATIVE-RELATED"/>
    <property type="match status" value="1"/>
</dbReference>
<organism evidence="2 3">
    <name type="scientific">Methylorubrum aminovorans</name>
    <dbReference type="NCBI Taxonomy" id="269069"/>
    <lineage>
        <taxon>Bacteria</taxon>
        <taxon>Pseudomonadati</taxon>
        <taxon>Pseudomonadota</taxon>
        <taxon>Alphaproteobacteria</taxon>
        <taxon>Hyphomicrobiales</taxon>
        <taxon>Methylobacteriaceae</taxon>
        <taxon>Methylorubrum</taxon>
    </lineage>
</organism>
<dbReference type="EMBL" id="BPRC01000044">
    <property type="protein sequence ID" value="GJE68116.1"/>
    <property type="molecule type" value="Genomic_DNA"/>
</dbReference>
<evidence type="ECO:0000313" key="3">
    <source>
        <dbReference type="Proteomes" id="UP001055039"/>
    </source>
</evidence>
<evidence type="ECO:0000313" key="2">
    <source>
        <dbReference type="EMBL" id="GJE68116.1"/>
    </source>
</evidence>
<sequence>MTYVNLECRNSNFKAGSKLTIHQYHSGNHPRDAITNSMFELQGALHKIGINSKIFAETIHPELNGRIELFDKHLVEENDILIIRHSFENGLIDKVLSTPCRKILLYHNITKPDFFSKNDPLRAAAITAYQQLWQLKDAIDGAICDSEFNASALRQRGFSNVKSICLLSNFKDLPSKPYVGEPFNHFDDVWHLLFVGRICPNKGQHHLVRAIPRIEERLGKKVRLTLCGHADHGNSYLDLINGIIKKHDLHNQVQIRGSVSNEQLYGYYRAADAYVSYSQHEGFGVPLIEAMAFGTPVFAYATTAVPRTLGGAGHLLETLDPDELCDAFEMVFKSRTSRRRFISKQRCRAVDLSIENTFTSLIEFLADLYPSKYVLRDILPQATPRAARTEQVIVEGPLAGSYSLSQVNRALVAAIDKGPDRQVVALPREGTDDYRFDFKELNRSPELLEPLRRKVDISARTISLRNMYPPRVRGNISDIRLHYLYWEESRLPVDIVRQINMQLDGLLAPTNYCAKVFRDSGVHVPIAVVGSGLVTNHRVTPPKPWKKPFIFLHVSSGLPRKGIRELIQAYVTAFSKQDDVLLVIKSYENVSSIIDETMVEIYNGAGNAPQIIVNNDNLSEEEMARLYSLADAIVLPTRGEGFNLPAAECLAAGKLLLVTGTGAHMDFCNEQNSILLNYSYEYSTSHLAEATSYWAVVNVQDLAMQLRRARANEISVVPELSYPCKDWNVVVENIMTFAETIDSDRPLKETIKIASISTFNTKCGIAVYNAAICRSLSKTIFDVQFWATNESSLDLCKEASSVLRIWQHLDGNFHILCQKAVDENFDAVLVQFNFGFFELDDLVKGLNILKSNQVPLHIVFHKTSDSFIGSRKVSLSTCADELKIVDRIYVHSVDDVNYLQSLDIHNNVTLIPLYIDEYPRLPASGIRAALGLPVGAPVVATNGFLLPNKGVIDLILAFALFKKQFDQAHLILATAVFPAKDSEDLADTCRQLIQSLDLSSSVTMMTDFMDLEQINILLSAADVIVYPYGYSEESASASVRQGLAARRPVVGTKTPIFSNIQNVIDIIDDVTPVGICRRISEIIGDAGLRDQIKNRIEAFCRGQGPDDVAMIISANIQHDIMNSKNVEFPLISSADRQSETPYPASSAEILAYSEIVKRDLSSAERKYVSDFANAADDVFADVLLSLHVGDEPFDLARAQLSSMNVLKAPTDEVGRLHHLDGDQFVEGCYKLLLGRGVDEGGRETFNNILLSDPHHGKTRVIHAILQSEEFKIRIRREITQ</sequence>
<proteinExistence type="predicted"/>
<gene>
    <name evidence="2" type="primary">mshA_11</name>
    <name evidence="2" type="ORF">LNAOJCKE_5352</name>
</gene>
<feature type="domain" description="Glycosyl transferase family 1" evidence="1">
    <location>
        <begin position="546"/>
        <end position="670"/>
    </location>
</feature>
<evidence type="ECO:0000259" key="1">
    <source>
        <dbReference type="Pfam" id="PF00534"/>
    </source>
</evidence>
<dbReference type="CDD" id="cd03801">
    <property type="entry name" value="GT4_PimA-like"/>
    <property type="match status" value="1"/>
</dbReference>
<feature type="domain" description="Glycosyl transferase family 1" evidence="1">
    <location>
        <begin position="185"/>
        <end position="346"/>
    </location>
</feature>
<dbReference type="PANTHER" id="PTHR46656">
    <property type="entry name" value="PUTATIVE-RELATED"/>
    <property type="match status" value="1"/>
</dbReference>
<name>A0ABQ4UL97_9HYPH</name>
<keyword evidence="3" id="KW-1185">Reference proteome</keyword>
<accession>A0ABQ4UL97</accession>
<comment type="caution">
    <text evidence="2">The sequence shown here is derived from an EMBL/GenBank/DDBJ whole genome shotgun (WGS) entry which is preliminary data.</text>
</comment>
<reference evidence="2" key="1">
    <citation type="journal article" date="2021" name="Front. Microbiol.">
        <title>Comprehensive Comparative Genomics and Phenotyping of Methylobacterium Species.</title>
        <authorList>
            <person name="Alessa O."/>
            <person name="Ogura Y."/>
            <person name="Fujitani Y."/>
            <person name="Takami H."/>
            <person name="Hayashi T."/>
            <person name="Sahin N."/>
            <person name="Tani A."/>
        </authorList>
    </citation>
    <scope>NUCLEOTIDE SEQUENCE</scope>
    <source>
        <strain evidence="2">NBRC 15686</strain>
    </source>
</reference>
<dbReference type="Proteomes" id="UP001055039">
    <property type="component" value="Unassembled WGS sequence"/>
</dbReference>
<dbReference type="InterPro" id="IPR001296">
    <property type="entry name" value="Glyco_trans_1"/>
</dbReference>
<feature type="domain" description="Glycosyl transferase family 1" evidence="1">
    <location>
        <begin position="927"/>
        <end position="1060"/>
    </location>
</feature>
<dbReference type="SUPFAM" id="SSF53756">
    <property type="entry name" value="UDP-Glycosyltransferase/glycogen phosphorylase"/>
    <property type="match status" value="3"/>
</dbReference>
<protein>
    <submittedName>
        <fullName evidence="2">D-inositol-3-phosphate glycosyltransferase</fullName>
    </submittedName>
</protein>
<dbReference type="Gene3D" id="3.40.50.2000">
    <property type="entry name" value="Glycogen Phosphorylase B"/>
    <property type="match status" value="3"/>
</dbReference>